<dbReference type="InterPro" id="IPR004501">
    <property type="entry name" value="PTS_EIIC_3"/>
</dbReference>
<evidence type="ECO:0000256" key="6">
    <source>
        <dbReference type="ARBA" id="ARBA00022989"/>
    </source>
</evidence>
<dbReference type="InterPro" id="IPR003352">
    <property type="entry name" value="PTS_EIIC"/>
</dbReference>
<feature type="transmembrane region" description="Helical" evidence="10">
    <location>
        <begin position="376"/>
        <end position="393"/>
    </location>
</feature>
<evidence type="ECO:0000259" key="11">
    <source>
        <dbReference type="PROSITE" id="PS51105"/>
    </source>
</evidence>
<evidence type="ECO:0000256" key="4">
    <source>
        <dbReference type="ARBA" id="ARBA00022597"/>
    </source>
</evidence>
<evidence type="ECO:0000256" key="3">
    <source>
        <dbReference type="ARBA" id="ARBA00022475"/>
    </source>
</evidence>
<dbReference type="PANTHER" id="PTHR33989:SF11">
    <property type="entry name" value="LICHENAN PERMEASE IIC COMPONENT"/>
    <property type="match status" value="1"/>
</dbReference>
<dbReference type="GO" id="GO:0005886">
    <property type="term" value="C:plasma membrane"/>
    <property type="evidence" value="ECO:0007669"/>
    <property type="project" value="UniProtKB-SubCell"/>
</dbReference>
<dbReference type="RefSeq" id="WP_068804748.1">
    <property type="nucleotide sequence ID" value="NZ_CP158977.1"/>
</dbReference>
<keyword evidence="6 10" id="KW-1133">Transmembrane helix</keyword>
<evidence type="ECO:0000313" key="14">
    <source>
        <dbReference type="Proteomes" id="UP000077280"/>
    </source>
</evidence>
<proteinExistence type="predicted"/>
<name>A0AAP5WER6_9LACO</name>
<evidence type="ECO:0000313" key="15">
    <source>
        <dbReference type="Proteomes" id="UP001275867"/>
    </source>
</evidence>
<reference evidence="12" key="2">
    <citation type="submission" date="2019-10" db="EMBL/GenBank/DDBJ databases">
        <title>Malate fermentation in French cider.</title>
        <authorList>
            <person name="Cousin F.J."/>
            <person name="Medina Fernandez S."/>
            <person name="Misery B."/>
            <person name="Laplace J.-M."/>
            <person name="Cretenet M."/>
        </authorList>
    </citation>
    <scope>NUCLEOTIDE SEQUENCE</scope>
    <source>
        <strain evidence="12">UCMA15901</strain>
    </source>
</reference>
<feature type="region of interest" description="Disordered" evidence="9">
    <location>
        <begin position="432"/>
        <end position="455"/>
    </location>
</feature>
<feature type="transmembrane region" description="Helical" evidence="10">
    <location>
        <begin position="181"/>
        <end position="201"/>
    </location>
</feature>
<evidence type="ECO:0000256" key="10">
    <source>
        <dbReference type="SAM" id="Phobius"/>
    </source>
</evidence>
<dbReference type="PANTHER" id="PTHR33989">
    <property type="match status" value="1"/>
</dbReference>
<dbReference type="InterPro" id="IPR004796">
    <property type="entry name" value="PTS_IIC_cello"/>
</dbReference>
<protein>
    <recommendedName>
        <fullName evidence="8">Permease IIC component</fullName>
    </recommendedName>
</protein>
<dbReference type="GO" id="GO:0008982">
    <property type="term" value="F:protein-N(PI)-phosphohistidine-sugar phosphotransferase activity"/>
    <property type="evidence" value="ECO:0007669"/>
    <property type="project" value="UniProtKB-UniRule"/>
</dbReference>
<dbReference type="GO" id="GO:1901264">
    <property type="term" value="P:carbohydrate derivative transport"/>
    <property type="evidence" value="ECO:0007669"/>
    <property type="project" value="TreeGrafter"/>
</dbReference>
<dbReference type="GO" id="GO:0009401">
    <property type="term" value="P:phosphoenolpyruvate-dependent sugar phosphotransferase system"/>
    <property type="evidence" value="ECO:0007669"/>
    <property type="project" value="InterPro"/>
</dbReference>
<dbReference type="EMBL" id="WERX01000008">
    <property type="protein sequence ID" value="MDV7693937.1"/>
    <property type="molecule type" value="Genomic_DNA"/>
</dbReference>
<dbReference type="Proteomes" id="UP001275867">
    <property type="component" value="Unassembled WGS sequence"/>
</dbReference>
<feature type="transmembrane region" description="Helical" evidence="10">
    <location>
        <begin position="34"/>
        <end position="53"/>
    </location>
</feature>
<feature type="transmembrane region" description="Helical" evidence="10">
    <location>
        <begin position="101"/>
        <end position="121"/>
    </location>
</feature>
<feature type="transmembrane region" description="Helical" evidence="10">
    <location>
        <begin position="323"/>
        <end position="342"/>
    </location>
</feature>
<feature type="transmembrane region" description="Helical" evidence="10">
    <location>
        <begin position="65"/>
        <end position="89"/>
    </location>
</feature>
<evidence type="ECO:0000256" key="7">
    <source>
        <dbReference type="ARBA" id="ARBA00023136"/>
    </source>
</evidence>
<feature type="transmembrane region" description="Helical" evidence="10">
    <location>
        <begin position="348"/>
        <end position="369"/>
    </location>
</feature>
<feature type="transmembrane region" description="Helical" evidence="10">
    <location>
        <begin position="213"/>
        <end position="233"/>
    </location>
</feature>
<dbReference type="PIRSF" id="PIRSF006351">
    <property type="entry name" value="PTS_EIIC-Cellobiose"/>
    <property type="match status" value="1"/>
</dbReference>
<comment type="function">
    <text evidence="8">The phosphoenolpyruvate-dependent sugar phosphotransferase system (PTS), a major carbohydrate active -transport system, catalyzes the phosphorylation of incoming sugar substrates concomitant with their translocation across the cell membrane.</text>
</comment>
<keyword evidence="3 8" id="KW-1003">Cell membrane</keyword>
<evidence type="ECO:0000256" key="8">
    <source>
        <dbReference type="PIRNR" id="PIRNR006351"/>
    </source>
</evidence>
<evidence type="ECO:0000256" key="9">
    <source>
        <dbReference type="SAM" id="MobiDB-lite"/>
    </source>
</evidence>
<dbReference type="NCBIfam" id="TIGR00410">
    <property type="entry name" value="lacE"/>
    <property type="match status" value="1"/>
</dbReference>
<feature type="transmembrane region" description="Helical" evidence="10">
    <location>
        <begin position="141"/>
        <end position="161"/>
    </location>
</feature>
<evidence type="ECO:0000256" key="5">
    <source>
        <dbReference type="ARBA" id="ARBA00022692"/>
    </source>
</evidence>
<feature type="transmembrane region" description="Helical" evidence="10">
    <location>
        <begin position="399"/>
        <end position="418"/>
    </location>
</feature>
<gene>
    <name evidence="13" type="ORF">A7K95_02145</name>
    <name evidence="12" type="ORF">GA842_03375</name>
</gene>
<dbReference type="EMBL" id="LXND01000002">
    <property type="protein sequence ID" value="OAD64972.1"/>
    <property type="molecule type" value="Genomic_DNA"/>
</dbReference>
<reference evidence="13 14" key="1">
    <citation type="submission" date="2016-05" db="EMBL/GenBank/DDBJ databases">
        <title>Draft genome sequence of Pediococcus parvulus 2.6, a probiotic beta-glucan producer strain.</title>
        <authorList>
            <person name="Mohedano M.L."/>
            <person name="Perez-Ramos A."/>
            <person name="Duenas M.T."/>
            <person name="Lamontanara A."/>
            <person name="Orru L."/>
            <person name="Spano G."/>
            <person name="Capozzi V."/>
            <person name="Lopez P."/>
        </authorList>
    </citation>
    <scope>NUCLEOTIDE SEQUENCE [LARGE SCALE GENOMIC DNA]</scope>
    <source>
        <strain evidence="13 14">2.6</strain>
    </source>
</reference>
<keyword evidence="4 8" id="KW-0762">Sugar transport</keyword>
<feature type="transmembrane region" description="Helical" evidence="10">
    <location>
        <begin position="240"/>
        <end position="260"/>
    </location>
</feature>
<evidence type="ECO:0000256" key="2">
    <source>
        <dbReference type="ARBA" id="ARBA00022448"/>
    </source>
</evidence>
<feature type="domain" description="PTS EIIC type-3" evidence="11">
    <location>
        <begin position="10"/>
        <end position="417"/>
    </location>
</feature>
<keyword evidence="2 8" id="KW-0813">Transport</keyword>
<accession>A0AAP5WER6</accession>
<dbReference type="AlphaFoldDB" id="A0AAP5WER6"/>
<keyword evidence="14" id="KW-1185">Reference proteome</keyword>
<dbReference type="PROSITE" id="PS51105">
    <property type="entry name" value="PTS_EIIC_TYPE_3"/>
    <property type="match status" value="1"/>
</dbReference>
<comment type="subcellular location">
    <subcellularLocation>
        <location evidence="1">Cell membrane</location>
        <topology evidence="1">Multi-pass membrane protein</topology>
    </subcellularLocation>
</comment>
<evidence type="ECO:0000256" key="1">
    <source>
        <dbReference type="ARBA" id="ARBA00004651"/>
    </source>
</evidence>
<keyword evidence="5 10" id="KW-0812">Transmembrane</keyword>
<feature type="compositionally biased region" description="Basic and acidic residues" evidence="9">
    <location>
        <begin position="432"/>
        <end position="444"/>
    </location>
</feature>
<evidence type="ECO:0000313" key="12">
    <source>
        <dbReference type="EMBL" id="MDV7693937.1"/>
    </source>
</evidence>
<sequence>MFSNVKSHFNSDKIISVMGKIAGNRYLVAIKNGMAVIIPVAIVGSFFTIITQLPITAWTNFVKPYAAGLAIPVNFSIGFMSVYACYAIAANLADNYGFDKVSTGVVALMTYLILAITPGTLTAQSAKLSKMAAGTVLPTTNFGAAGLFTAMLAAILTADVIRWCRKRNLVIKLPDGVPPAVINSFAALVPSVFLIIGAWIIRVGLHFDVNAGLQWVFSPLAHFGTDNLASVIVPILLVNIVWLFGIHGAALATPIFWPLWYPNLNANMAAVAKGATAATAPHYMTEQFFQWFVYVGGAGATLALCILLAFFAKSTFGKTLGKATIIPGIFNINEPIIFGVPIVMNPYFAIPFVLAPLSMGILTWLATVLHLVNRTIALVPWTLPGPVGAFMATGFDWRAAVLCTINLLMAVAIYWPFFKAWDNDQLRKEEQAAKKDAEKAKKQSEINSNKVIEDL</sequence>
<dbReference type="InterPro" id="IPR051088">
    <property type="entry name" value="PTS_Sugar-EIIC/EIIB"/>
</dbReference>
<keyword evidence="7 8" id="KW-0472">Membrane</keyword>
<comment type="caution">
    <text evidence="12">The sequence shown here is derived from an EMBL/GenBank/DDBJ whole genome shotgun (WGS) entry which is preliminary data.</text>
</comment>
<feature type="transmembrane region" description="Helical" evidence="10">
    <location>
        <begin position="291"/>
        <end position="311"/>
    </location>
</feature>
<dbReference type="Pfam" id="PF02378">
    <property type="entry name" value="PTS_EIIC"/>
    <property type="match status" value="1"/>
</dbReference>
<evidence type="ECO:0000313" key="13">
    <source>
        <dbReference type="EMBL" id="OAD64972.1"/>
    </source>
</evidence>
<dbReference type="Proteomes" id="UP000077280">
    <property type="component" value="Unassembled WGS sequence"/>
</dbReference>
<feature type="compositionally biased region" description="Polar residues" evidence="9">
    <location>
        <begin position="446"/>
        <end position="455"/>
    </location>
</feature>
<organism evidence="12 15">
    <name type="scientific">Pediococcus parvulus</name>
    <dbReference type="NCBI Taxonomy" id="54062"/>
    <lineage>
        <taxon>Bacteria</taxon>
        <taxon>Bacillati</taxon>
        <taxon>Bacillota</taxon>
        <taxon>Bacilli</taxon>
        <taxon>Lactobacillales</taxon>
        <taxon>Lactobacillaceae</taxon>
        <taxon>Pediococcus</taxon>
    </lineage>
</organism>